<name>A0A3E0L116_9CHRO</name>
<organism evidence="2 3">
    <name type="scientific">Microcystis flos-aquae TF09</name>
    <dbReference type="NCBI Taxonomy" id="2060473"/>
    <lineage>
        <taxon>Bacteria</taxon>
        <taxon>Bacillati</taxon>
        <taxon>Cyanobacteriota</taxon>
        <taxon>Cyanophyceae</taxon>
        <taxon>Oscillatoriophycideae</taxon>
        <taxon>Chroococcales</taxon>
        <taxon>Microcystaceae</taxon>
        <taxon>Microcystis</taxon>
    </lineage>
</organism>
<evidence type="ECO:0000313" key="2">
    <source>
        <dbReference type="EMBL" id="REJ41208.1"/>
    </source>
</evidence>
<dbReference type="InterPro" id="IPR027417">
    <property type="entry name" value="P-loop_NTPase"/>
</dbReference>
<accession>A0A3E0L116</accession>
<reference evidence="2 3" key="1">
    <citation type="submission" date="2017-10" db="EMBL/GenBank/DDBJ databases">
        <title>A large-scale comparative metagenomic study reveals the eutrophication-driven functional interactions in six Microcystis-epibionts communities.</title>
        <authorList>
            <person name="Li Q."/>
            <person name="Lin F."/>
        </authorList>
    </citation>
    <scope>NUCLEOTIDE SEQUENCE [LARGE SCALE GENOMIC DNA]</scope>
    <source>
        <strain evidence="2">TF09</strain>
    </source>
</reference>
<dbReference type="Gene3D" id="3.40.50.300">
    <property type="entry name" value="P-loop containing nucleotide triphosphate hydrolases"/>
    <property type="match status" value="1"/>
</dbReference>
<gene>
    <name evidence="2" type="ORF">DWQ54_16270</name>
</gene>
<dbReference type="InterPro" id="IPR000863">
    <property type="entry name" value="Sulfotransferase_dom"/>
</dbReference>
<evidence type="ECO:0000313" key="3">
    <source>
        <dbReference type="Proteomes" id="UP000256873"/>
    </source>
</evidence>
<dbReference type="EMBL" id="QQWC01000004">
    <property type="protein sequence ID" value="REJ41208.1"/>
    <property type="molecule type" value="Genomic_DNA"/>
</dbReference>
<dbReference type="SUPFAM" id="SSF52540">
    <property type="entry name" value="P-loop containing nucleoside triphosphate hydrolases"/>
    <property type="match status" value="1"/>
</dbReference>
<keyword evidence="2" id="KW-0808">Transferase</keyword>
<proteinExistence type="predicted"/>
<comment type="caution">
    <text evidence="2">The sequence shown here is derived from an EMBL/GenBank/DDBJ whole genome shotgun (WGS) entry which is preliminary data.</text>
</comment>
<sequence>MQLSEIIDRTKTKLKNVVVGRKVLQADKNLTKPRSAIFYTTHKCASSFVGNLFDLLVKNSQYELVDYSSSIWALGNKINPGQNYEAFLEKAYSDLYSLHGKIYAPQRKYLDFPGRERFKHIFFLRDPRDVLVSAYFSLGFTHSKPKNNASLNKFIQTRNDIQSQGIDNYVLGDAESWIIPLYKQYKHLRETAEESIYLRYDLFAYDTAEFIKKISDFLQLEISEKNIESLIRKARPVQATEAMKHKRSGRSGQYLEKLQPTTIDKLNNILSEILLDWEFEL</sequence>
<dbReference type="Pfam" id="PF00685">
    <property type="entry name" value="Sulfotransfer_1"/>
    <property type="match status" value="1"/>
</dbReference>
<dbReference type="GO" id="GO:0008146">
    <property type="term" value="F:sulfotransferase activity"/>
    <property type="evidence" value="ECO:0007669"/>
    <property type="project" value="InterPro"/>
</dbReference>
<evidence type="ECO:0000259" key="1">
    <source>
        <dbReference type="Pfam" id="PF00685"/>
    </source>
</evidence>
<dbReference type="AlphaFoldDB" id="A0A3E0L116"/>
<feature type="domain" description="Sulfotransferase" evidence="1">
    <location>
        <begin position="115"/>
        <end position="238"/>
    </location>
</feature>
<dbReference type="Proteomes" id="UP000256873">
    <property type="component" value="Unassembled WGS sequence"/>
</dbReference>
<protein>
    <submittedName>
        <fullName evidence="2">Sulfotransferase</fullName>
    </submittedName>
</protein>